<name>A0A0E9SVX5_ANGAN</name>
<reference evidence="1" key="2">
    <citation type="journal article" date="2015" name="Fish Shellfish Immunol.">
        <title>Early steps in the European eel (Anguilla anguilla)-Vibrio vulnificus interaction in the gills: Role of the RtxA13 toxin.</title>
        <authorList>
            <person name="Callol A."/>
            <person name="Pajuelo D."/>
            <person name="Ebbesson L."/>
            <person name="Teles M."/>
            <person name="MacKenzie S."/>
            <person name="Amaro C."/>
        </authorList>
    </citation>
    <scope>NUCLEOTIDE SEQUENCE</scope>
</reference>
<accession>A0A0E9SVX5</accession>
<dbReference type="EMBL" id="GBXM01063063">
    <property type="protein sequence ID" value="JAH45514.1"/>
    <property type="molecule type" value="Transcribed_RNA"/>
</dbReference>
<dbReference type="AlphaFoldDB" id="A0A0E9SVX5"/>
<evidence type="ECO:0000313" key="1">
    <source>
        <dbReference type="EMBL" id="JAH45514.1"/>
    </source>
</evidence>
<proteinExistence type="predicted"/>
<sequence length="25" mass="2726">MASLIIGRGAIFFTMERTRSTAPAQ</sequence>
<reference evidence="1" key="1">
    <citation type="submission" date="2014-11" db="EMBL/GenBank/DDBJ databases">
        <authorList>
            <person name="Amaro Gonzalez C."/>
        </authorList>
    </citation>
    <scope>NUCLEOTIDE SEQUENCE</scope>
</reference>
<protein>
    <submittedName>
        <fullName evidence="1">Uncharacterized protein</fullName>
    </submittedName>
</protein>
<organism evidence="1">
    <name type="scientific">Anguilla anguilla</name>
    <name type="common">European freshwater eel</name>
    <name type="synonym">Muraena anguilla</name>
    <dbReference type="NCBI Taxonomy" id="7936"/>
    <lineage>
        <taxon>Eukaryota</taxon>
        <taxon>Metazoa</taxon>
        <taxon>Chordata</taxon>
        <taxon>Craniata</taxon>
        <taxon>Vertebrata</taxon>
        <taxon>Euteleostomi</taxon>
        <taxon>Actinopterygii</taxon>
        <taxon>Neopterygii</taxon>
        <taxon>Teleostei</taxon>
        <taxon>Anguilliformes</taxon>
        <taxon>Anguillidae</taxon>
        <taxon>Anguilla</taxon>
    </lineage>
</organism>